<reference evidence="2 3" key="2">
    <citation type="journal article" date="2011" name="J. Bacteriol.">
        <title>Complete Genome Sequence of the Haloalkaliphilic, Hydrogen Producing Halanaerobium hydrogenoformans.</title>
        <authorList>
            <person name="Brown S.D."/>
            <person name="Begemann M.B."/>
            <person name="Mormile M.R."/>
            <person name="Wall J.D."/>
            <person name="Han C.S."/>
            <person name="Goodwin L.A."/>
            <person name="Pitluck S."/>
            <person name="Land M.L."/>
            <person name="Hauser L.J."/>
            <person name="Elias D.A."/>
        </authorList>
    </citation>
    <scope>NUCLEOTIDE SEQUENCE [LARGE SCALE GENOMIC DNA]</scope>
    <source>
        <strain evidence="3">sapolanicus</strain>
    </source>
</reference>
<organism evidence="2 3">
    <name type="scientific">Halanaerobium hydrogeniformans</name>
    <name type="common">Halanaerobium sp. (strain sapolanicus)</name>
    <dbReference type="NCBI Taxonomy" id="656519"/>
    <lineage>
        <taxon>Bacteria</taxon>
        <taxon>Bacillati</taxon>
        <taxon>Bacillota</taxon>
        <taxon>Clostridia</taxon>
        <taxon>Halanaerobiales</taxon>
        <taxon>Halanaerobiaceae</taxon>
        <taxon>Halanaerobium</taxon>
    </lineage>
</organism>
<reference evidence="2 3" key="1">
    <citation type="submission" date="2010-11" db="EMBL/GenBank/DDBJ databases">
        <title>Complete sequence of Halanaerobium sp. sapolanicus.</title>
        <authorList>
            <consortium name="US DOE Joint Genome Institute"/>
            <person name="Lucas S."/>
            <person name="Copeland A."/>
            <person name="Lapidus A."/>
            <person name="Cheng J.-F."/>
            <person name="Bruce D."/>
            <person name="Goodwin L."/>
            <person name="Pitluck S."/>
            <person name="Davenport K."/>
            <person name="Detter J.C."/>
            <person name="Han C."/>
            <person name="Tapia R."/>
            <person name="Land M."/>
            <person name="Hauser L."/>
            <person name="Jeffries C."/>
            <person name="Kyrpides N."/>
            <person name="Ivanova N."/>
            <person name="Mikhailova N."/>
            <person name="Begemann M.B."/>
            <person name="Mormile M.R."/>
            <person name="Wall J.D."/>
            <person name="Elias D.A."/>
            <person name="Woyke T."/>
        </authorList>
    </citation>
    <scope>NUCLEOTIDE SEQUENCE [LARGE SCALE GENOMIC DNA]</scope>
    <source>
        <strain evidence="3">sapolanicus</strain>
    </source>
</reference>
<keyword evidence="1" id="KW-0472">Membrane</keyword>
<sequence>MSGKLKKGSIYLLMMVLIAAVIFSLNYFYASRISEDIEENIRTFAIEEDYQIRELQISANPFLRTVNIERLNFLETDNFSLELSNLEIKLSWQQLINYIQEGDFNLYRNTQLLIDDIIYSNLSDDYQLNFKESKINYQGSSDFDKFIESKNIYEADHDFDFRAAELKVDYPYYRRYGITKDSWDKLPLFDNFVLKVNYDSQSDELIIEEFDLSGEFLSCQADLEAVVIDIDEQQALETDYSLITADSKKAFSDFKANYYFAFDGSGLEILENEYFKDIKLDSLSFDGYFDLSLDEPEEMSYHANQLNLILELKDLKLLFSEELSQQINQNTFGILASDQLFSIEINLFNYLQDFTHPRGSTESNLESPFADAQLIADFNYSQETPYLTNGQLRFRPKKDSAQQLILFSQLIFNREFEEDEAGYYIIEAWGDFDDLQFD</sequence>
<accession>E4RMQ0</accession>
<keyword evidence="1" id="KW-1133">Transmembrane helix</keyword>
<name>E4RMQ0_HALHG</name>
<dbReference type="STRING" id="656519.Halsa_1149"/>
<dbReference type="EMBL" id="CP002304">
    <property type="protein sequence ID" value="ADQ14581.1"/>
    <property type="molecule type" value="Genomic_DNA"/>
</dbReference>
<evidence type="ECO:0000313" key="3">
    <source>
        <dbReference type="Proteomes" id="UP000007434"/>
    </source>
</evidence>
<proteinExistence type="predicted"/>
<keyword evidence="3" id="KW-1185">Reference proteome</keyword>
<evidence type="ECO:0000256" key="1">
    <source>
        <dbReference type="SAM" id="Phobius"/>
    </source>
</evidence>
<gene>
    <name evidence="2" type="ordered locus">Halsa_1149</name>
</gene>
<dbReference type="RefSeq" id="WP_013405664.1">
    <property type="nucleotide sequence ID" value="NC_014654.1"/>
</dbReference>
<dbReference type="Proteomes" id="UP000007434">
    <property type="component" value="Chromosome"/>
</dbReference>
<evidence type="ECO:0000313" key="2">
    <source>
        <dbReference type="EMBL" id="ADQ14581.1"/>
    </source>
</evidence>
<keyword evidence="1" id="KW-0812">Transmembrane</keyword>
<dbReference type="KEGG" id="has:Halsa_1149"/>
<feature type="transmembrane region" description="Helical" evidence="1">
    <location>
        <begin position="12"/>
        <end position="30"/>
    </location>
</feature>
<dbReference type="HOGENOM" id="CLU_640567_0_0_9"/>
<dbReference type="OrthoDB" id="2110375at2"/>
<dbReference type="AlphaFoldDB" id="E4RMQ0"/>
<protein>
    <submittedName>
        <fullName evidence="2">Uncharacterized protein</fullName>
    </submittedName>
</protein>